<comment type="caution">
    <text evidence="4">The sequence shown here is derived from an EMBL/GenBank/DDBJ whole genome shotgun (WGS) entry which is preliminary data.</text>
</comment>
<keyword evidence="2 3" id="KW-0732">Signal</keyword>
<evidence type="ECO:0000313" key="5">
    <source>
        <dbReference type="Proteomes" id="UP000318943"/>
    </source>
</evidence>
<feature type="signal peptide" evidence="3">
    <location>
        <begin position="1"/>
        <end position="19"/>
    </location>
</feature>
<proteinExistence type="inferred from homology"/>
<dbReference type="InterPro" id="IPR010258">
    <property type="entry name" value="Conjugal_tfr_TrbG/VirB9/CagX"/>
</dbReference>
<dbReference type="InterPro" id="IPR014142">
    <property type="entry name" value="TrbG_Ti"/>
</dbReference>
<comment type="similarity">
    <text evidence="1">Belongs to the TrbG/VirB9 family.</text>
</comment>
<protein>
    <submittedName>
        <fullName evidence="4">P-type conjugative transfer protein TrbG</fullName>
    </submittedName>
</protein>
<dbReference type="Proteomes" id="UP000318943">
    <property type="component" value="Unassembled WGS sequence"/>
</dbReference>
<accession>A0ABY3EJ73</accession>
<name>A0ABY3EJ73_9BURK</name>
<keyword evidence="5" id="KW-1185">Reference proteome</keyword>
<dbReference type="RefSeq" id="WP_144200148.1">
    <property type="nucleotide sequence ID" value="NZ_CAJPVH010000008.1"/>
</dbReference>
<dbReference type="EMBL" id="VCIZ01000012">
    <property type="protein sequence ID" value="TSP10989.1"/>
    <property type="molecule type" value="Genomic_DNA"/>
</dbReference>
<dbReference type="InterPro" id="IPR038161">
    <property type="entry name" value="VirB9/CagX/TrbG_C_sf"/>
</dbReference>
<organism evidence="4 5">
    <name type="scientific">Cupriavidus campinensis</name>
    <dbReference type="NCBI Taxonomy" id="151783"/>
    <lineage>
        <taxon>Bacteria</taxon>
        <taxon>Pseudomonadati</taxon>
        <taxon>Pseudomonadota</taxon>
        <taxon>Betaproteobacteria</taxon>
        <taxon>Burkholderiales</taxon>
        <taxon>Burkholderiaceae</taxon>
        <taxon>Cupriavidus</taxon>
    </lineage>
</organism>
<dbReference type="InterPro" id="IPR033645">
    <property type="entry name" value="VirB9/CagX/TrbG_C"/>
</dbReference>
<gene>
    <name evidence="4" type="primary">trbG</name>
    <name evidence="4" type="ORF">FGG12_19185</name>
</gene>
<evidence type="ECO:0000256" key="3">
    <source>
        <dbReference type="SAM" id="SignalP"/>
    </source>
</evidence>
<sequence>MKKLVLLAAGIALCANAFAAGGKRFLTLEDAAVSQAKKWQQTGTAKPIISDDGRVMYPFGQYLPKLTCTLMRVCDIQLQPGEIVTGKPLAGDTVRWKMSKQVSGSGDQAVTHIVVKPTDTNIATNLLITTDRRSYQVELVSSASEKDYVNMIGFYYPEDIAAEWDESARLKDKAQRARDKLVAAEMPAGSIEKLDFAYSIDGDSQFKPLRVYNNGQKVYIQMPESVTAAEAPVLMRVGTDGKLEILNWRAKTPTLYEIDGLFEKAILLVGTDGDERKVSIDWTKHKRSFFSWGSEGN</sequence>
<dbReference type="CDD" id="cd06911">
    <property type="entry name" value="VirB9_CagX_TrbG"/>
    <property type="match status" value="1"/>
</dbReference>
<evidence type="ECO:0000256" key="1">
    <source>
        <dbReference type="ARBA" id="ARBA00006135"/>
    </source>
</evidence>
<dbReference type="Pfam" id="PF03524">
    <property type="entry name" value="CagX"/>
    <property type="match status" value="1"/>
</dbReference>
<evidence type="ECO:0000256" key="2">
    <source>
        <dbReference type="ARBA" id="ARBA00022729"/>
    </source>
</evidence>
<dbReference type="Gene3D" id="2.60.40.2500">
    <property type="match status" value="1"/>
</dbReference>
<feature type="chain" id="PRO_5046014154" evidence="3">
    <location>
        <begin position="20"/>
        <end position="297"/>
    </location>
</feature>
<evidence type="ECO:0000313" key="4">
    <source>
        <dbReference type="EMBL" id="TSP10989.1"/>
    </source>
</evidence>
<reference evidence="4 5" key="1">
    <citation type="submission" date="2019-05" db="EMBL/GenBank/DDBJ databases">
        <title>Whole genome sequence analysis of Cupriavidus campinensis S14E4C strain.</title>
        <authorList>
            <person name="Abbaszade G."/>
            <person name="Szabo A."/>
            <person name="Toumi M."/>
            <person name="Toth E."/>
        </authorList>
    </citation>
    <scope>NUCLEOTIDE SEQUENCE [LARGE SCALE GENOMIC DNA]</scope>
    <source>
        <strain evidence="4 5">S14E4C</strain>
    </source>
</reference>
<dbReference type="NCBIfam" id="TIGR02775">
    <property type="entry name" value="TrbG_Ti"/>
    <property type="match status" value="1"/>
</dbReference>